<dbReference type="RefSeq" id="XP_044550350.1">
    <property type="nucleotide sequence ID" value="XM_044692262.1"/>
</dbReference>
<gene>
    <name evidence="2" type="ORF">C9374_002804</name>
</gene>
<reference evidence="2 3" key="1">
    <citation type="journal article" date="2018" name="BMC Genomics">
        <title>The genome of Naegleria lovaniensis, the basis for a comparative approach to unravel pathogenicity factors of the human pathogenic amoeba N. fowleri.</title>
        <authorList>
            <person name="Liechti N."/>
            <person name="Schurch N."/>
            <person name="Bruggmann R."/>
            <person name="Wittwer M."/>
        </authorList>
    </citation>
    <scope>NUCLEOTIDE SEQUENCE [LARGE SCALE GENOMIC DNA]</scope>
    <source>
        <strain evidence="2 3">ATCC 30569</strain>
    </source>
</reference>
<proteinExistence type="predicted"/>
<accession>A0AA88GU64</accession>
<feature type="transmembrane region" description="Helical" evidence="1">
    <location>
        <begin position="101"/>
        <end position="122"/>
    </location>
</feature>
<sequence>MSALCQDPLLAVTTLLINAIGSISIVLVANLSSWSSERQTEAECIQNYLSNQQIGNIALGVVVSICFVAVLVTLLTMTILNPRRHGMARWKSILTFRESRTFYEGMCSVGTTAALLMVWLWFRIRPGNYIEENAKAMSSEKCERHFNDVKLIKYLVIAICSICMCFMTFLYCCSVYYQRGNTTPSANTNSRNYVYSDSESD</sequence>
<keyword evidence="3" id="KW-1185">Reference proteome</keyword>
<protein>
    <submittedName>
        <fullName evidence="2">Uncharacterized protein</fullName>
    </submittedName>
</protein>
<keyword evidence="1" id="KW-0472">Membrane</keyword>
<dbReference type="EMBL" id="PYSW02000016">
    <property type="protein sequence ID" value="KAG2386358.1"/>
    <property type="molecule type" value="Genomic_DNA"/>
</dbReference>
<evidence type="ECO:0000256" key="1">
    <source>
        <dbReference type="SAM" id="Phobius"/>
    </source>
</evidence>
<organism evidence="2 3">
    <name type="scientific">Naegleria lovaniensis</name>
    <name type="common">Amoeba</name>
    <dbReference type="NCBI Taxonomy" id="51637"/>
    <lineage>
        <taxon>Eukaryota</taxon>
        <taxon>Discoba</taxon>
        <taxon>Heterolobosea</taxon>
        <taxon>Tetramitia</taxon>
        <taxon>Eutetramitia</taxon>
        <taxon>Vahlkampfiidae</taxon>
        <taxon>Naegleria</taxon>
    </lineage>
</organism>
<feature type="transmembrane region" description="Helical" evidence="1">
    <location>
        <begin position="9"/>
        <end position="29"/>
    </location>
</feature>
<comment type="caution">
    <text evidence="2">The sequence shown here is derived from an EMBL/GenBank/DDBJ whole genome shotgun (WGS) entry which is preliminary data.</text>
</comment>
<feature type="transmembrane region" description="Helical" evidence="1">
    <location>
        <begin position="57"/>
        <end position="80"/>
    </location>
</feature>
<dbReference type="Proteomes" id="UP000816034">
    <property type="component" value="Unassembled WGS sequence"/>
</dbReference>
<keyword evidence="1" id="KW-1133">Transmembrane helix</keyword>
<feature type="transmembrane region" description="Helical" evidence="1">
    <location>
        <begin position="154"/>
        <end position="177"/>
    </location>
</feature>
<dbReference type="AlphaFoldDB" id="A0AA88GU64"/>
<dbReference type="GeneID" id="68095259"/>
<evidence type="ECO:0000313" key="3">
    <source>
        <dbReference type="Proteomes" id="UP000816034"/>
    </source>
</evidence>
<name>A0AA88GU64_NAELO</name>
<evidence type="ECO:0000313" key="2">
    <source>
        <dbReference type="EMBL" id="KAG2386358.1"/>
    </source>
</evidence>
<keyword evidence="1" id="KW-0812">Transmembrane</keyword>